<organism evidence="1 2">
    <name type="scientific">Brachionus plicatilis</name>
    <name type="common">Marine rotifer</name>
    <name type="synonym">Brachionus muelleri</name>
    <dbReference type="NCBI Taxonomy" id="10195"/>
    <lineage>
        <taxon>Eukaryota</taxon>
        <taxon>Metazoa</taxon>
        <taxon>Spiralia</taxon>
        <taxon>Gnathifera</taxon>
        <taxon>Rotifera</taxon>
        <taxon>Eurotatoria</taxon>
        <taxon>Monogononta</taxon>
        <taxon>Pseudotrocha</taxon>
        <taxon>Ploima</taxon>
        <taxon>Brachionidae</taxon>
        <taxon>Brachionus</taxon>
    </lineage>
</organism>
<keyword evidence="2" id="KW-1185">Reference proteome</keyword>
<proteinExistence type="predicted"/>
<sequence>MSCHGQYKLLMKIHLIRSLKFCKIVTKIEINQNLFFLFLLFRIKNNLITRFELTGNVIFFFTFKLKEQREFLISKRTSAQKK</sequence>
<evidence type="ECO:0000313" key="2">
    <source>
        <dbReference type="Proteomes" id="UP000276133"/>
    </source>
</evidence>
<gene>
    <name evidence="1" type="ORF">BpHYR1_051890</name>
</gene>
<protein>
    <submittedName>
        <fullName evidence="1">Uncharacterized protein</fullName>
    </submittedName>
</protein>
<dbReference type="EMBL" id="REGN01003114">
    <property type="protein sequence ID" value="RNA24465.1"/>
    <property type="molecule type" value="Genomic_DNA"/>
</dbReference>
<accession>A0A3M7RMB9</accession>
<name>A0A3M7RMB9_BRAPC</name>
<dbReference type="Proteomes" id="UP000276133">
    <property type="component" value="Unassembled WGS sequence"/>
</dbReference>
<reference evidence="1 2" key="1">
    <citation type="journal article" date="2018" name="Sci. Rep.">
        <title>Genomic signatures of local adaptation to the degree of environmental predictability in rotifers.</title>
        <authorList>
            <person name="Franch-Gras L."/>
            <person name="Hahn C."/>
            <person name="Garcia-Roger E.M."/>
            <person name="Carmona M.J."/>
            <person name="Serra M."/>
            <person name="Gomez A."/>
        </authorList>
    </citation>
    <scope>NUCLEOTIDE SEQUENCE [LARGE SCALE GENOMIC DNA]</scope>
    <source>
        <strain evidence="1">HYR1</strain>
    </source>
</reference>
<comment type="caution">
    <text evidence="1">The sequence shown here is derived from an EMBL/GenBank/DDBJ whole genome shotgun (WGS) entry which is preliminary data.</text>
</comment>
<evidence type="ECO:0000313" key="1">
    <source>
        <dbReference type="EMBL" id="RNA24465.1"/>
    </source>
</evidence>
<dbReference type="AlphaFoldDB" id="A0A3M7RMB9"/>